<dbReference type="EMBL" id="BOQN01000028">
    <property type="protein sequence ID" value="GIM90413.1"/>
    <property type="molecule type" value="Genomic_DNA"/>
</dbReference>
<reference evidence="7 8" key="1">
    <citation type="submission" date="2021-03" db="EMBL/GenBank/DDBJ databases">
        <title>Whole genome shotgun sequence of Actinoplanes toevensis NBRC 105298.</title>
        <authorList>
            <person name="Komaki H."/>
            <person name="Tamura T."/>
        </authorList>
    </citation>
    <scope>NUCLEOTIDE SEQUENCE [LARGE SCALE GENOMIC DNA]</scope>
    <source>
        <strain evidence="7 8">NBRC 105298</strain>
    </source>
</reference>
<dbReference type="PANTHER" id="PTHR35807:SF1">
    <property type="entry name" value="TRANSCRIPTIONAL REGULATOR REDD"/>
    <property type="match status" value="1"/>
</dbReference>
<dbReference type="SUPFAM" id="SSF46894">
    <property type="entry name" value="C-terminal effector domain of the bipartite response regulators"/>
    <property type="match status" value="1"/>
</dbReference>
<dbReference type="AlphaFoldDB" id="A0A919T777"/>
<protein>
    <recommendedName>
        <fullName evidence="6">OmpR/PhoB-type domain-containing protein</fullName>
    </recommendedName>
</protein>
<dbReference type="SUPFAM" id="SSF48452">
    <property type="entry name" value="TPR-like"/>
    <property type="match status" value="1"/>
</dbReference>
<dbReference type="Pfam" id="PF00486">
    <property type="entry name" value="Trans_reg_C"/>
    <property type="match status" value="1"/>
</dbReference>
<dbReference type="InterPro" id="IPR001867">
    <property type="entry name" value="OmpR/PhoB-type_DNA-bd"/>
</dbReference>
<keyword evidence="2" id="KW-0805">Transcription regulation</keyword>
<keyword evidence="8" id="KW-1185">Reference proteome</keyword>
<dbReference type="InterPro" id="IPR036388">
    <property type="entry name" value="WH-like_DNA-bd_sf"/>
</dbReference>
<dbReference type="InterPro" id="IPR005158">
    <property type="entry name" value="BTAD"/>
</dbReference>
<dbReference type="InterPro" id="IPR016032">
    <property type="entry name" value="Sig_transdc_resp-reg_C-effctor"/>
</dbReference>
<comment type="similarity">
    <text evidence="1">Belongs to the AfsR/DnrI/RedD regulatory family.</text>
</comment>
<dbReference type="InterPro" id="IPR051677">
    <property type="entry name" value="AfsR-DnrI-RedD_regulator"/>
</dbReference>
<accession>A0A919T777</accession>
<evidence type="ECO:0000256" key="3">
    <source>
        <dbReference type="ARBA" id="ARBA00023125"/>
    </source>
</evidence>
<evidence type="ECO:0000313" key="7">
    <source>
        <dbReference type="EMBL" id="GIM90413.1"/>
    </source>
</evidence>
<keyword evidence="4" id="KW-0804">Transcription</keyword>
<evidence type="ECO:0000313" key="8">
    <source>
        <dbReference type="Proteomes" id="UP000677082"/>
    </source>
</evidence>
<dbReference type="SMART" id="SM00862">
    <property type="entry name" value="Trans_reg_C"/>
    <property type="match status" value="1"/>
</dbReference>
<keyword evidence="3 5" id="KW-0238">DNA-binding</keyword>
<dbReference type="SMART" id="SM01043">
    <property type="entry name" value="BTAD"/>
    <property type="match status" value="1"/>
</dbReference>
<dbReference type="GO" id="GO:0003677">
    <property type="term" value="F:DNA binding"/>
    <property type="evidence" value="ECO:0007669"/>
    <property type="project" value="UniProtKB-UniRule"/>
</dbReference>
<organism evidence="7 8">
    <name type="scientific">Paractinoplanes toevensis</name>
    <dbReference type="NCBI Taxonomy" id="571911"/>
    <lineage>
        <taxon>Bacteria</taxon>
        <taxon>Bacillati</taxon>
        <taxon>Actinomycetota</taxon>
        <taxon>Actinomycetes</taxon>
        <taxon>Micromonosporales</taxon>
        <taxon>Micromonosporaceae</taxon>
        <taxon>Paractinoplanes</taxon>
    </lineage>
</organism>
<dbReference type="Pfam" id="PF03704">
    <property type="entry name" value="BTAD"/>
    <property type="match status" value="1"/>
</dbReference>
<name>A0A919T777_9ACTN</name>
<evidence type="ECO:0000259" key="6">
    <source>
        <dbReference type="PROSITE" id="PS51755"/>
    </source>
</evidence>
<gene>
    <name evidence="7" type="ORF">Ato02nite_022060</name>
</gene>
<sequence length="259" mass="27346">MVIESERRWRLLGPPRLLAGPGEIDPGGGKQACVLVSLLLTPGRPVPVETLVDRVWEGSPPRSASAVAPYVTRLRRVLERADAGVVRHTPAGYLIDCGPEKIDLHAVRRKARHAASLPAAGAADLYGEVLGDWQSAALAGVPGGWAAGVREVIGRERLEVFARYGRVLLRLGRAAEVVDLLDPLVAEHPTAEPLIAVLMTALAETGRPSAALHAYARARAAIAEQLGARPAAELVELNARILRPGRDVPVAGCARCGGA</sequence>
<dbReference type="GO" id="GO:0006355">
    <property type="term" value="P:regulation of DNA-templated transcription"/>
    <property type="evidence" value="ECO:0007669"/>
    <property type="project" value="InterPro"/>
</dbReference>
<evidence type="ECO:0000256" key="5">
    <source>
        <dbReference type="PROSITE-ProRule" id="PRU01091"/>
    </source>
</evidence>
<dbReference type="Gene3D" id="1.25.40.10">
    <property type="entry name" value="Tetratricopeptide repeat domain"/>
    <property type="match status" value="1"/>
</dbReference>
<dbReference type="RefSeq" id="WP_213006340.1">
    <property type="nucleotide sequence ID" value="NZ_BOQN01000028.1"/>
</dbReference>
<dbReference type="Gene3D" id="1.10.10.10">
    <property type="entry name" value="Winged helix-like DNA-binding domain superfamily/Winged helix DNA-binding domain"/>
    <property type="match status" value="1"/>
</dbReference>
<dbReference type="GO" id="GO:0000160">
    <property type="term" value="P:phosphorelay signal transduction system"/>
    <property type="evidence" value="ECO:0007669"/>
    <property type="project" value="InterPro"/>
</dbReference>
<dbReference type="InterPro" id="IPR011990">
    <property type="entry name" value="TPR-like_helical_dom_sf"/>
</dbReference>
<comment type="caution">
    <text evidence="7">The sequence shown here is derived from an EMBL/GenBank/DDBJ whole genome shotgun (WGS) entry which is preliminary data.</text>
</comment>
<dbReference type="Proteomes" id="UP000677082">
    <property type="component" value="Unassembled WGS sequence"/>
</dbReference>
<feature type="DNA-binding region" description="OmpR/PhoB-type" evidence="5">
    <location>
        <begin position="1"/>
        <end position="97"/>
    </location>
</feature>
<evidence type="ECO:0000256" key="2">
    <source>
        <dbReference type="ARBA" id="ARBA00023015"/>
    </source>
</evidence>
<proteinExistence type="inferred from homology"/>
<evidence type="ECO:0000256" key="4">
    <source>
        <dbReference type="ARBA" id="ARBA00023163"/>
    </source>
</evidence>
<feature type="domain" description="OmpR/PhoB-type" evidence="6">
    <location>
        <begin position="1"/>
        <end position="97"/>
    </location>
</feature>
<dbReference type="PANTHER" id="PTHR35807">
    <property type="entry name" value="TRANSCRIPTIONAL REGULATOR REDD-RELATED"/>
    <property type="match status" value="1"/>
</dbReference>
<evidence type="ECO:0000256" key="1">
    <source>
        <dbReference type="ARBA" id="ARBA00005820"/>
    </source>
</evidence>
<dbReference type="PROSITE" id="PS51755">
    <property type="entry name" value="OMPR_PHOB"/>
    <property type="match status" value="1"/>
</dbReference>